<accession>A0A2P7NV17</accession>
<proteinExistence type="predicted"/>
<keyword evidence="2" id="KW-1185">Reference proteome</keyword>
<organism evidence="1 2">
    <name type="scientific">Nitrosomonas supralitoralis</name>
    <dbReference type="NCBI Taxonomy" id="2116706"/>
    <lineage>
        <taxon>Bacteria</taxon>
        <taxon>Pseudomonadati</taxon>
        <taxon>Pseudomonadota</taxon>
        <taxon>Betaproteobacteria</taxon>
        <taxon>Nitrosomonadales</taxon>
        <taxon>Nitrosomonadaceae</taxon>
        <taxon>Nitrosomonas</taxon>
    </lineage>
</organism>
<dbReference type="PIRSF" id="PIRSF028744">
    <property type="entry name" value="Addict_mod_HI1419"/>
    <property type="match status" value="1"/>
</dbReference>
<dbReference type="Proteomes" id="UP000241912">
    <property type="component" value="Unassembled WGS sequence"/>
</dbReference>
<dbReference type="EMBL" id="PXXU01000023">
    <property type="protein sequence ID" value="PSJ17313.1"/>
    <property type="molecule type" value="Genomic_DNA"/>
</dbReference>
<dbReference type="OrthoDB" id="9800258at2"/>
<reference evidence="1 2" key="1">
    <citation type="submission" date="2018-03" db="EMBL/GenBank/DDBJ databases">
        <title>Draft genome of Nitrosomonas supralitoralis APG5.</title>
        <authorList>
            <person name="Urakawa H."/>
            <person name="Lopez J.V."/>
        </authorList>
    </citation>
    <scope>NUCLEOTIDE SEQUENCE [LARGE SCALE GENOMIC DNA]</scope>
    <source>
        <strain evidence="1 2">APG5</strain>
    </source>
</reference>
<dbReference type="InterPro" id="IPR014056">
    <property type="entry name" value="TypeIITA-like_toxin_pred"/>
</dbReference>
<evidence type="ECO:0000313" key="2">
    <source>
        <dbReference type="Proteomes" id="UP000241912"/>
    </source>
</evidence>
<evidence type="ECO:0000313" key="1">
    <source>
        <dbReference type="EMBL" id="PSJ17313.1"/>
    </source>
</evidence>
<dbReference type="NCBIfam" id="TIGR02683">
    <property type="entry name" value="upstrm_HI1419"/>
    <property type="match status" value="1"/>
</dbReference>
<dbReference type="PANTHER" id="PTHR41791">
    <property type="entry name" value="SSL7039 PROTEIN"/>
    <property type="match status" value="1"/>
</dbReference>
<protein>
    <recommendedName>
        <fullName evidence="3">Addiction module killer protein</fullName>
    </recommendedName>
</protein>
<name>A0A2P7NV17_9PROT</name>
<sequence>MQQRHGDCEPVGKGISELRMFFGSGYRVYFGEDADNIVVLLCGGDKDSQDRDIKSAKEYWKDYRGNG</sequence>
<gene>
    <name evidence="1" type="ORF">C7H79_09000</name>
</gene>
<dbReference type="AlphaFoldDB" id="A0A2P7NV17"/>
<evidence type="ECO:0008006" key="3">
    <source>
        <dbReference type="Google" id="ProtNLM"/>
    </source>
</evidence>
<dbReference type="RefSeq" id="WP_106706947.1">
    <property type="nucleotide sequence ID" value="NZ_PXXU01000023.1"/>
</dbReference>
<dbReference type="PANTHER" id="PTHR41791:SF1">
    <property type="entry name" value="SSL7039 PROTEIN"/>
    <property type="match status" value="1"/>
</dbReference>
<comment type="caution">
    <text evidence="1">The sequence shown here is derived from an EMBL/GenBank/DDBJ whole genome shotgun (WGS) entry which is preliminary data.</text>
</comment>